<reference evidence="3" key="1">
    <citation type="journal article" date="2019" name="Int. J. Syst. Evol. Microbiol.">
        <title>The Global Catalogue of Microorganisms (GCM) 10K type strain sequencing project: providing services to taxonomists for standard genome sequencing and annotation.</title>
        <authorList>
            <consortium name="The Broad Institute Genomics Platform"/>
            <consortium name="The Broad Institute Genome Sequencing Center for Infectious Disease"/>
            <person name="Wu L."/>
            <person name="Ma J."/>
        </authorList>
    </citation>
    <scope>NUCLEOTIDE SEQUENCE [LARGE SCALE GENOMIC DNA]</scope>
    <source>
        <strain evidence="3">JCM 14307</strain>
    </source>
</reference>
<dbReference type="EMBL" id="BAAANF010000027">
    <property type="protein sequence ID" value="GAA1717202.1"/>
    <property type="molecule type" value="Genomic_DNA"/>
</dbReference>
<evidence type="ECO:0000313" key="2">
    <source>
        <dbReference type="EMBL" id="GAA1717202.1"/>
    </source>
</evidence>
<protein>
    <submittedName>
        <fullName evidence="2">Uncharacterized protein</fullName>
    </submittedName>
</protein>
<organism evidence="2 3">
    <name type="scientific">Kribbella yunnanensis</name>
    <dbReference type="NCBI Taxonomy" id="190194"/>
    <lineage>
        <taxon>Bacteria</taxon>
        <taxon>Bacillati</taxon>
        <taxon>Actinomycetota</taxon>
        <taxon>Actinomycetes</taxon>
        <taxon>Propionibacteriales</taxon>
        <taxon>Kribbellaceae</taxon>
        <taxon>Kribbella</taxon>
    </lineage>
</organism>
<feature type="signal peptide" evidence="1">
    <location>
        <begin position="1"/>
        <end position="23"/>
    </location>
</feature>
<evidence type="ECO:0000256" key="1">
    <source>
        <dbReference type="SAM" id="SignalP"/>
    </source>
</evidence>
<sequence>MRVIRGVLTVLAALLLTAGTAVAAVPASSDRIIYVLSDTFELGPNQFAAQSAWCPPGTKVTGGWVGGGAELHSSYPHGDGSGWRGAVRSRDYGMHYNVGAICVPGLTDYNIQTENAPVTAGVDSTRIAFCSTGEVVGGGASASDLNVILKRSTVFHNTIGGRSGWNAGYLNNDPVTRIVNTHAICANGTVNRTVTTSTTPTSEGMDITVRCPQPGTIPISGGGYGPGLMATSASRPYPADPTYSAFTVWAGWPQQADRGVSVICAG</sequence>
<feature type="chain" id="PRO_5045156129" evidence="1">
    <location>
        <begin position="24"/>
        <end position="266"/>
    </location>
</feature>
<keyword evidence="3" id="KW-1185">Reference proteome</keyword>
<name>A0ABP4V3L1_9ACTN</name>
<dbReference type="RefSeq" id="WP_344164089.1">
    <property type="nucleotide sequence ID" value="NZ_BAAANF010000027.1"/>
</dbReference>
<accession>A0ABP4V3L1</accession>
<comment type="caution">
    <text evidence="2">The sequence shown here is derived from an EMBL/GenBank/DDBJ whole genome shotgun (WGS) entry which is preliminary data.</text>
</comment>
<evidence type="ECO:0000313" key="3">
    <source>
        <dbReference type="Proteomes" id="UP001500280"/>
    </source>
</evidence>
<gene>
    <name evidence="2" type="ORF">GCM10009745_77380</name>
</gene>
<keyword evidence="1" id="KW-0732">Signal</keyword>
<proteinExistence type="predicted"/>
<dbReference type="Proteomes" id="UP001500280">
    <property type="component" value="Unassembled WGS sequence"/>
</dbReference>